<evidence type="ECO:0000256" key="2">
    <source>
        <dbReference type="ARBA" id="ARBA00022617"/>
    </source>
</evidence>
<keyword evidence="2 7" id="KW-0349">Heme</keyword>
<dbReference type="InterPro" id="IPR009056">
    <property type="entry name" value="Cyt_c-like_dom"/>
</dbReference>
<keyword evidence="12" id="KW-1185">Reference proteome</keyword>
<evidence type="ECO:0000259" key="10">
    <source>
        <dbReference type="PROSITE" id="PS51007"/>
    </source>
</evidence>
<dbReference type="RefSeq" id="WP_092738301.1">
    <property type="nucleotide sequence ID" value="NZ_FNOV01000002.1"/>
</dbReference>
<feature type="signal peptide" evidence="9">
    <location>
        <begin position="1"/>
        <end position="28"/>
    </location>
</feature>
<dbReference type="Proteomes" id="UP000199249">
    <property type="component" value="Unassembled WGS sequence"/>
</dbReference>
<evidence type="ECO:0000256" key="3">
    <source>
        <dbReference type="ARBA" id="ARBA00022723"/>
    </source>
</evidence>
<organism evidence="11 12">
    <name type="scientific">Hymenobacter psychrophilus</name>
    <dbReference type="NCBI Taxonomy" id="651662"/>
    <lineage>
        <taxon>Bacteria</taxon>
        <taxon>Pseudomonadati</taxon>
        <taxon>Bacteroidota</taxon>
        <taxon>Cytophagia</taxon>
        <taxon>Cytophagales</taxon>
        <taxon>Hymenobacteraceae</taxon>
        <taxon>Hymenobacter</taxon>
    </lineage>
</organism>
<keyword evidence="5" id="KW-0560">Oxidoreductase</keyword>
<dbReference type="InterPro" id="IPR004852">
    <property type="entry name" value="Di-haem_cyt_c_peroxidsae"/>
</dbReference>
<dbReference type="PROSITE" id="PS51007">
    <property type="entry name" value="CYTC"/>
    <property type="match status" value="2"/>
</dbReference>
<dbReference type="OrthoDB" id="9805202at2"/>
<protein>
    <submittedName>
        <fullName evidence="11">Cytochrome c peroxidase</fullName>
    </submittedName>
</protein>
<evidence type="ECO:0000256" key="1">
    <source>
        <dbReference type="ARBA" id="ARBA00004196"/>
    </source>
</evidence>
<dbReference type="GO" id="GO:0030313">
    <property type="term" value="C:cell envelope"/>
    <property type="evidence" value="ECO:0007669"/>
    <property type="project" value="UniProtKB-SubCell"/>
</dbReference>
<dbReference type="PANTHER" id="PTHR30600">
    <property type="entry name" value="CYTOCHROME C PEROXIDASE-RELATED"/>
    <property type="match status" value="1"/>
</dbReference>
<dbReference type="STRING" id="651662.SAMN04488069_102467"/>
<dbReference type="PANTHER" id="PTHR30600:SF10">
    <property type="entry name" value="BLL6722 PROTEIN"/>
    <property type="match status" value="1"/>
</dbReference>
<dbReference type="InterPro" id="IPR051395">
    <property type="entry name" value="Cytochrome_c_Peroxidase/MauG"/>
</dbReference>
<evidence type="ECO:0000313" key="11">
    <source>
        <dbReference type="EMBL" id="SDX69101.1"/>
    </source>
</evidence>
<evidence type="ECO:0000256" key="7">
    <source>
        <dbReference type="PROSITE-ProRule" id="PRU00433"/>
    </source>
</evidence>
<feature type="region of interest" description="Disordered" evidence="8">
    <location>
        <begin position="290"/>
        <end position="312"/>
    </location>
</feature>
<evidence type="ECO:0000256" key="4">
    <source>
        <dbReference type="ARBA" id="ARBA00022729"/>
    </source>
</evidence>
<dbReference type="GO" id="GO:0004130">
    <property type="term" value="F:cytochrome-c peroxidase activity"/>
    <property type="evidence" value="ECO:0007669"/>
    <property type="project" value="TreeGrafter"/>
</dbReference>
<name>A0A1H3DRV0_9BACT</name>
<dbReference type="Pfam" id="PF03150">
    <property type="entry name" value="CCP_MauG"/>
    <property type="match status" value="1"/>
</dbReference>
<feature type="domain" description="Cytochrome c" evidence="10">
    <location>
        <begin position="39"/>
        <end position="172"/>
    </location>
</feature>
<keyword evidence="4 9" id="KW-0732">Signal</keyword>
<dbReference type="Pfam" id="PF00034">
    <property type="entry name" value="Cytochrom_C"/>
    <property type="match status" value="1"/>
</dbReference>
<dbReference type="EMBL" id="FNOV01000002">
    <property type="protein sequence ID" value="SDX69101.1"/>
    <property type="molecule type" value="Genomic_DNA"/>
</dbReference>
<evidence type="ECO:0000256" key="9">
    <source>
        <dbReference type="SAM" id="SignalP"/>
    </source>
</evidence>
<dbReference type="GO" id="GO:0046872">
    <property type="term" value="F:metal ion binding"/>
    <property type="evidence" value="ECO:0007669"/>
    <property type="project" value="UniProtKB-KW"/>
</dbReference>
<keyword evidence="3 7" id="KW-0479">Metal-binding</keyword>
<keyword evidence="11" id="KW-0575">Peroxidase</keyword>
<dbReference type="InterPro" id="IPR036909">
    <property type="entry name" value="Cyt_c-like_dom_sf"/>
</dbReference>
<evidence type="ECO:0000256" key="5">
    <source>
        <dbReference type="ARBA" id="ARBA00023002"/>
    </source>
</evidence>
<feature type="domain" description="Cytochrome c" evidence="10">
    <location>
        <begin position="190"/>
        <end position="284"/>
    </location>
</feature>
<feature type="chain" id="PRO_5011644733" evidence="9">
    <location>
        <begin position="29"/>
        <end position="312"/>
    </location>
</feature>
<dbReference type="Gene3D" id="1.10.760.10">
    <property type="entry name" value="Cytochrome c-like domain"/>
    <property type="match status" value="3"/>
</dbReference>
<dbReference type="SUPFAM" id="SSF46626">
    <property type="entry name" value="Cytochrome c"/>
    <property type="match status" value="2"/>
</dbReference>
<reference evidence="12" key="1">
    <citation type="submission" date="2016-10" db="EMBL/GenBank/DDBJ databases">
        <authorList>
            <person name="Varghese N."/>
            <person name="Submissions S."/>
        </authorList>
    </citation>
    <scope>NUCLEOTIDE SEQUENCE [LARGE SCALE GENOMIC DNA]</scope>
    <source>
        <strain evidence="12">CGMCC 1.8975</strain>
    </source>
</reference>
<sequence length="312" mass="33911">MMQLYPALLLWLSGVILAVGFSSCAASASGPGRPGNPELTRDLGEALFFEPALAINGKRSCASCHRPDKAFTDHRITSRALRFTANLTRNAPTLLNATGQPYYFHDGRAGTLEAAIGQVIISPVEMGSSYALITERLNRSEQYRRWFEQALRAPIGEASINAALVAYLESLRSRNAPYDVARRGEGLLPEPALAGQQLFAGTLGCASCHSGPLFRDGQRHEVRPGEWVKTPTLRNVAVTPPYGADGQAATLAQALNTPFHRRQLAQPLTPQQQDHLVAFLQTLTDTTSYEHRAPASLPDLPSLPDRRVGGLY</sequence>
<evidence type="ECO:0000256" key="8">
    <source>
        <dbReference type="SAM" id="MobiDB-lite"/>
    </source>
</evidence>
<dbReference type="AlphaFoldDB" id="A0A1H3DRV0"/>
<feature type="compositionally biased region" description="Low complexity" evidence="8">
    <location>
        <begin position="294"/>
        <end position="303"/>
    </location>
</feature>
<evidence type="ECO:0000313" key="12">
    <source>
        <dbReference type="Proteomes" id="UP000199249"/>
    </source>
</evidence>
<keyword evidence="6 7" id="KW-0408">Iron</keyword>
<dbReference type="GO" id="GO:0020037">
    <property type="term" value="F:heme binding"/>
    <property type="evidence" value="ECO:0007669"/>
    <property type="project" value="InterPro"/>
</dbReference>
<proteinExistence type="predicted"/>
<accession>A0A1H3DRV0</accession>
<dbReference type="GO" id="GO:0009055">
    <property type="term" value="F:electron transfer activity"/>
    <property type="evidence" value="ECO:0007669"/>
    <property type="project" value="InterPro"/>
</dbReference>
<comment type="subcellular location">
    <subcellularLocation>
        <location evidence="1">Cell envelope</location>
    </subcellularLocation>
</comment>
<evidence type="ECO:0000256" key="6">
    <source>
        <dbReference type="ARBA" id="ARBA00023004"/>
    </source>
</evidence>
<gene>
    <name evidence="11" type="ORF">SAMN04488069_102467</name>
</gene>